<evidence type="ECO:0000313" key="10">
    <source>
        <dbReference type="Proteomes" id="UP000053257"/>
    </source>
</evidence>
<dbReference type="OrthoDB" id="6141102at2759"/>
<feature type="region of interest" description="Disordered" evidence="6">
    <location>
        <begin position="600"/>
        <end position="625"/>
    </location>
</feature>
<dbReference type="HOGENOM" id="CLU_029951_0_0_1"/>
<dbReference type="PANTHER" id="PTHR45747:SF4">
    <property type="entry name" value="HISTONE-LYSINE N-METHYLTRANSFERASE E(Z)"/>
    <property type="match status" value="1"/>
</dbReference>
<protein>
    <recommendedName>
        <fullName evidence="11">SET domain-containing protein</fullName>
    </recommendedName>
</protein>
<dbReference type="PROSITE" id="PS50280">
    <property type="entry name" value="SET"/>
    <property type="match status" value="1"/>
</dbReference>
<proteinExistence type="predicted"/>
<evidence type="ECO:0000256" key="3">
    <source>
        <dbReference type="ARBA" id="ARBA00022691"/>
    </source>
</evidence>
<keyword evidence="10" id="KW-1185">Reference proteome</keyword>
<evidence type="ECO:0000259" key="8">
    <source>
        <dbReference type="PROSITE" id="PS51633"/>
    </source>
</evidence>
<dbReference type="InterPro" id="IPR046341">
    <property type="entry name" value="SET_dom_sf"/>
</dbReference>
<evidence type="ECO:0000256" key="4">
    <source>
        <dbReference type="ARBA" id="ARBA00023015"/>
    </source>
</evidence>
<name>A0A0C3P1X5_PHLG1</name>
<feature type="domain" description="CXC" evidence="8">
    <location>
        <begin position="358"/>
        <end position="473"/>
    </location>
</feature>
<keyword evidence="1" id="KW-0489">Methyltransferase</keyword>
<dbReference type="GO" id="GO:0005634">
    <property type="term" value="C:nucleus"/>
    <property type="evidence" value="ECO:0007669"/>
    <property type="project" value="TreeGrafter"/>
</dbReference>
<dbReference type="GO" id="GO:0003682">
    <property type="term" value="F:chromatin binding"/>
    <property type="evidence" value="ECO:0007669"/>
    <property type="project" value="TreeGrafter"/>
</dbReference>
<organism evidence="9 10">
    <name type="scientific">Phlebiopsis gigantea (strain 11061_1 CR5-6)</name>
    <name type="common">White-rot fungus</name>
    <name type="synonym">Peniophora gigantea</name>
    <dbReference type="NCBI Taxonomy" id="745531"/>
    <lineage>
        <taxon>Eukaryota</taxon>
        <taxon>Fungi</taxon>
        <taxon>Dikarya</taxon>
        <taxon>Basidiomycota</taxon>
        <taxon>Agaricomycotina</taxon>
        <taxon>Agaricomycetes</taxon>
        <taxon>Polyporales</taxon>
        <taxon>Phanerochaetaceae</taxon>
        <taxon>Phlebiopsis</taxon>
    </lineage>
</organism>
<dbReference type="GO" id="GO:0046976">
    <property type="term" value="F:histone H3K27 methyltransferase activity"/>
    <property type="evidence" value="ECO:0007669"/>
    <property type="project" value="TreeGrafter"/>
</dbReference>
<accession>A0A0C3P1X5</accession>
<dbReference type="InterPro" id="IPR045318">
    <property type="entry name" value="EZH1/2-like"/>
</dbReference>
<evidence type="ECO:0008006" key="11">
    <source>
        <dbReference type="Google" id="ProtNLM"/>
    </source>
</evidence>
<dbReference type="GO" id="GO:0031507">
    <property type="term" value="P:heterochromatin formation"/>
    <property type="evidence" value="ECO:0007669"/>
    <property type="project" value="TreeGrafter"/>
</dbReference>
<dbReference type="SMART" id="SM00317">
    <property type="entry name" value="SET"/>
    <property type="match status" value="1"/>
</dbReference>
<evidence type="ECO:0000256" key="2">
    <source>
        <dbReference type="ARBA" id="ARBA00022679"/>
    </source>
</evidence>
<dbReference type="Proteomes" id="UP000053257">
    <property type="component" value="Unassembled WGS sequence"/>
</dbReference>
<dbReference type="Pfam" id="PF00856">
    <property type="entry name" value="SET"/>
    <property type="match status" value="1"/>
</dbReference>
<dbReference type="PANTHER" id="PTHR45747">
    <property type="entry name" value="HISTONE-LYSINE N-METHYLTRANSFERASE E(Z)"/>
    <property type="match status" value="1"/>
</dbReference>
<keyword evidence="5" id="KW-0804">Transcription</keyword>
<evidence type="ECO:0000256" key="6">
    <source>
        <dbReference type="SAM" id="MobiDB-lite"/>
    </source>
</evidence>
<dbReference type="Gene3D" id="2.170.270.10">
    <property type="entry name" value="SET domain"/>
    <property type="match status" value="1"/>
</dbReference>
<sequence>MASGQEELTAKVSDVYPAVWRKFYANADAFSRQILQSLAGSPEPQADSHTHGPVEIISLKYPETEVLTKGVEEMFTEYTISPEGTITMSLVPVDAVALSEETFLPSPPYEQCTPSLGNIRHGDDPNSLTFIPYADDPSFKSQVYTSEYRELEWQSRPAFLDVFWISLEAARCIVEDYDMTLQDVDDTQILPVPFCEPSPHWKKVWMLRKIECPMWLRPNLPTYESLVGSYHTTVCDVYGSLWSMLSVFCSNVNCVEAYCWAHDSEVHEFNQDTRYKLPASANIPLSIQPCRNSCHLMQGRSHKLSICGENEMADLDRIFQLFPEGSPCELSTLTRIPCHEVYALRITFSTRAQKGKQQSSVAQEQTVLHNNEHTPEKFDPCSHQGLCNSTNEECTCHANNIYCERTCCCPLDCPQRWRGCNCAMERGLRVKLCGLGRGCPCFEINRECDPELCDCFYHPDVTCTNSELRCGMQKRIKVAASSYGFGAFLTESARKDELICEYTGELIFGPTSETRDIVAKHRGRSYLYALNETFDVDASYSGNVARFINHAPKMRANCATHIKVVSGDHRIGLYAKRQMAAGTELMLDYGNQFFLPDQASQKSAGLSGPSHPTRNEQKKTKEGTK</sequence>
<dbReference type="EMBL" id="KN840443">
    <property type="protein sequence ID" value="KIP11834.1"/>
    <property type="molecule type" value="Genomic_DNA"/>
</dbReference>
<evidence type="ECO:0000256" key="1">
    <source>
        <dbReference type="ARBA" id="ARBA00022603"/>
    </source>
</evidence>
<keyword evidence="3" id="KW-0949">S-adenosyl-L-methionine</keyword>
<evidence type="ECO:0000313" key="9">
    <source>
        <dbReference type="EMBL" id="KIP11834.1"/>
    </source>
</evidence>
<evidence type="ECO:0000256" key="5">
    <source>
        <dbReference type="ARBA" id="ARBA00023163"/>
    </source>
</evidence>
<keyword evidence="2" id="KW-0808">Transferase</keyword>
<keyword evidence="4" id="KW-0805">Transcription regulation</keyword>
<dbReference type="AlphaFoldDB" id="A0A0C3P1X5"/>
<feature type="domain" description="SET" evidence="7">
    <location>
        <begin position="474"/>
        <end position="590"/>
    </location>
</feature>
<dbReference type="GO" id="GO:0032259">
    <property type="term" value="P:methylation"/>
    <property type="evidence" value="ECO:0007669"/>
    <property type="project" value="UniProtKB-KW"/>
</dbReference>
<evidence type="ECO:0000259" key="7">
    <source>
        <dbReference type="PROSITE" id="PS50280"/>
    </source>
</evidence>
<feature type="compositionally biased region" description="Basic and acidic residues" evidence="6">
    <location>
        <begin position="613"/>
        <end position="625"/>
    </location>
</feature>
<dbReference type="InterPro" id="IPR026489">
    <property type="entry name" value="CXC_dom"/>
</dbReference>
<dbReference type="InterPro" id="IPR001214">
    <property type="entry name" value="SET_dom"/>
</dbReference>
<dbReference type="STRING" id="745531.A0A0C3P1X5"/>
<gene>
    <name evidence="9" type="ORF">PHLGIDRAFT_417179</name>
</gene>
<dbReference type="PROSITE" id="PS51633">
    <property type="entry name" value="CXC"/>
    <property type="match status" value="1"/>
</dbReference>
<dbReference type="SUPFAM" id="SSF82199">
    <property type="entry name" value="SET domain"/>
    <property type="match status" value="1"/>
</dbReference>
<reference evidence="9 10" key="1">
    <citation type="journal article" date="2014" name="PLoS Genet.">
        <title>Analysis of the Phlebiopsis gigantea genome, transcriptome and secretome provides insight into its pioneer colonization strategies of wood.</title>
        <authorList>
            <person name="Hori C."/>
            <person name="Ishida T."/>
            <person name="Igarashi K."/>
            <person name="Samejima M."/>
            <person name="Suzuki H."/>
            <person name="Master E."/>
            <person name="Ferreira P."/>
            <person name="Ruiz-Duenas F.J."/>
            <person name="Held B."/>
            <person name="Canessa P."/>
            <person name="Larrondo L.F."/>
            <person name="Schmoll M."/>
            <person name="Druzhinina I.S."/>
            <person name="Kubicek C.P."/>
            <person name="Gaskell J.A."/>
            <person name="Kersten P."/>
            <person name="St John F."/>
            <person name="Glasner J."/>
            <person name="Sabat G."/>
            <person name="Splinter BonDurant S."/>
            <person name="Syed K."/>
            <person name="Yadav J."/>
            <person name="Mgbeahuruike A.C."/>
            <person name="Kovalchuk A."/>
            <person name="Asiegbu F.O."/>
            <person name="Lackner G."/>
            <person name="Hoffmeister D."/>
            <person name="Rencoret J."/>
            <person name="Gutierrez A."/>
            <person name="Sun H."/>
            <person name="Lindquist E."/>
            <person name="Barry K."/>
            <person name="Riley R."/>
            <person name="Grigoriev I.V."/>
            <person name="Henrissat B."/>
            <person name="Kues U."/>
            <person name="Berka R.M."/>
            <person name="Martinez A.T."/>
            <person name="Covert S.F."/>
            <person name="Blanchette R.A."/>
            <person name="Cullen D."/>
        </authorList>
    </citation>
    <scope>NUCLEOTIDE SEQUENCE [LARGE SCALE GENOMIC DNA]</scope>
    <source>
        <strain evidence="9 10">11061_1 CR5-6</strain>
    </source>
</reference>